<protein>
    <submittedName>
        <fullName evidence="1">Uncharacterized protein</fullName>
    </submittedName>
</protein>
<proteinExistence type="predicted"/>
<gene>
    <name evidence="1" type="ORF">DI598_12765</name>
</gene>
<evidence type="ECO:0000313" key="1">
    <source>
        <dbReference type="EMBL" id="PZP45864.1"/>
    </source>
</evidence>
<evidence type="ECO:0000313" key="2">
    <source>
        <dbReference type="Proteomes" id="UP000249645"/>
    </source>
</evidence>
<sequence>MKNIKIVKEAYDIFIDKYNEFINNRTGIEYNTNKDLELLKFNSKKKDKVLAILYYITNYLVLNIEDYSKKGILINRDWFKDYFKLKNNQYATALLRFLTENNIIYIFKDFSVNNHKSRFY</sequence>
<dbReference type="AlphaFoldDB" id="A0A2W5EV96"/>
<name>A0A2W5EV96_9SPHI</name>
<comment type="caution">
    <text evidence="1">The sequence shown here is derived from an EMBL/GenBank/DDBJ whole genome shotgun (WGS) entry which is preliminary data.</text>
</comment>
<accession>A0A2W5EV96</accession>
<feature type="non-terminal residue" evidence="1">
    <location>
        <position position="120"/>
    </location>
</feature>
<organism evidence="1 2">
    <name type="scientific">Pseudopedobacter saltans</name>
    <dbReference type="NCBI Taxonomy" id="151895"/>
    <lineage>
        <taxon>Bacteria</taxon>
        <taxon>Pseudomonadati</taxon>
        <taxon>Bacteroidota</taxon>
        <taxon>Sphingobacteriia</taxon>
        <taxon>Sphingobacteriales</taxon>
        <taxon>Sphingobacteriaceae</taxon>
        <taxon>Pseudopedobacter</taxon>
    </lineage>
</organism>
<reference evidence="1 2" key="1">
    <citation type="submission" date="2017-11" db="EMBL/GenBank/DDBJ databases">
        <title>Infants hospitalized years apart are colonized by the same room-sourced microbial strains.</title>
        <authorList>
            <person name="Brooks B."/>
            <person name="Olm M.R."/>
            <person name="Firek B.A."/>
            <person name="Baker R."/>
            <person name="Thomas B.C."/>
            <person name="Morowitz M.J."/>
            <person name="Banfield J.F."/>
        </authorList>
    </citation>
    <scope>NUCLEOTIDE SEQUENCE [LARGE SCALE GENOMIC DNA]</scope>
    <source>
        <strain evidence="1">S2_009_000_R2_76</strain>
    </source>
</reference>
<dbReference type="Proteomes" id="UP000249645">
    <property type="component" value="Unassembled WGS sequence"/>
</dbReference>
<dbReference type="EMBL" id="QFOI01000246">
    <property type="protein sequence ID" value="PZP45864.1"/>
    <property type="molecule type" value="Genomic_DNA"/>
</dbReference>